<keyword evidence="5 8" id="KW-0238">DNA-binding</keyword>
<dbReference type="SMART" id="SM00435">
    <property type="entry name" value="TOPEUc"/>
    <property type="match status" value="1"/>
</dbReference>
<dbReference type="InterPro" id="IPR014727">
    <property type="entry name" value="TopoI_cat_a/b-sub_euk"/>
</dbReference>
<dbReference type="Gene3D" id="1.10.132.10">
    <property type="match status" value="1"/>
</dbReference>
<evidence type="ECO:0000256" key="7">
    <source>
        <dbReference type="ARBA" id="ARBA00023242"/>
    </source>
</evidence>
<dbReference type="InterPro" id="IPR011010">
    <property type="entry name" value="DNA_brk_join_enz"/>
</dbReference>
<dbReference type="FunFam" id="2.170.11.10:FF:000001">
    <property type="entry name" value="DNA topoisomerase I"/>
    <property type="match status" value="1"/>
</dbReference>
<dbReference type="InterPro" id="IPR025834">
    <property type="entry name" value="TopoI_C_dom"/>
</dbReference>
<comment type="function">
    <text evidence="9">Releases the supercoiling and torsional tension of DNA introduced during the DNA replication and transcription by transiently cleaving and rejoining one strand of the DNA duplex. Introduces a single-strand break via transesterification at the specific target site 5'-[CT]CCTTp site in duplex DNA. The scissile phosphodiester is attacked by the catalytic tyrosine of the enzyme, resulting in the formation of a DNA-(3'-phosphotyrosyl)-enzyme intermediate and the expulsion of a 5'-OH DNA strand. The free DNA strand then undergoes passage around the unbroken strand thus removing DNA supercoils. Finally, in the religation step, the DNA 5'-OH attacks the covalent intermediate to expel the active-site tyrosine and restore the DNA phosphodiester backbone.</text>
</comment>
<feature type="active site" description="O-(3'-phospho-DNA)-tyrosine intermediate" evidence="8">
    <location>
        <position position="755"/>
    </location>
</feature>
<name>S2IYR1_MUCC1</name>
<feature type="compositionally biased region" description="Low complexity" evidence="11">
    <location>
        <begin position="87"/>
        <end position="96"/>
    </location>
</feature>
<keyword evidence="10" id="KW-0175">Coiled coil</keyword>
<dbReference type="PROSITE" id="PS52038">
    <property type="entry name" value="TOPO_IB_2"/>
    <property type="match status" value="1"/>
</dbReference>
<dbReference type="InterPro" id="IPR018521">
    <property type="entry name" value="TopoIB_AS"/>
</dbReference>
<dbReference type="InterPro" id="IPR013030">
    <property type="entry name" value="DNA_topo_DNA_db_N_dom2"/>
</dbReference>
<dbReference type="Gene3D" id="2.170.11.10">
    <property type="entry name" value="DNA Topoisomerase I, domain 2"/>
    <property type="match status" value="1"/>
</dbReference>
<evidence type="ECO:0000256" key="9">
    <source>
        <dbReference type="RuleBase" id="RU365101"/>
    </source>
</evidence>
<evidence type="ECO:0000256" key="5">
    <source>
        <dbReference type="ARBA" id="ARBA00023125"/>
    </source>
</evidence>
<dbReference type="Pfam" id="PF02919">
    <property type="entry name" value="Topoisom_I_N"/>
    <property type="match status" value="1"/>
</dbReference>
<evidence type="ECO:0000313" key="13">
    <source>
        <dbReference type="EMBL" id="EPB82379.1"/>
    </source>
</evidence>
<proteinExistence type="inferred from homology"/>
<dbReference type="CDD" id="cd00660">
    <property type="entry name" value="Topoisomer_IB_N"/>
    <property type="match status" value="1"/>
</dbReference>
<feature type="region of interest" description="Disordered" evidence="11">
    <location>
        <begin position="1"/>
        <end position="151"/>
    </location>
</feature>
<dbReference type="Proteomes" id="UP000014254">
    <property type="component" value="Unassembled WGS sequence"/>
</dbReference>
<evidence type="ECO:0000313" key="14">
    <source>
        <dbReference type="Proteomes" id="UP000014254"/>
    </source>
</evidence>
<dbReference type="CDD" id="cd00659">
    <property type="entry name" value="Topo_IB_C"/>
    <property type="match status" value="1"/>
</dbReference>
<dbReference type="PRINTS" id="PR00416">
    <property type="entry name" value="EUTPISMRASEI"/>
</dbReference>
<accession>S2IYR1</accession>
<feature type="coiled-coil region" evidence="10">
    <location>
        <begin position="651"/>
        <end position="743"/>
    </location>
</feature>
<dbReference type="FunFam" id="1.10.10.41:FF:000001">
    <property type="entry name" value="DNA topoisomerase I"/>
    <property type="match status" value="1"/>
</dbReference>
<dbReference type="PANTHER" id="PTHR10290">
    <property type="entry name" value="DNA TOPOISOMERASE I"/>
    <property type="match status" value="1"/>
</dbReference>
<protein>
    <recommendedName>
        <fullName evidence="9">DNA topoisomerase I</fullName>
        <ecNumber evidence="9">5.6.2.1</ecNumber>
    </recommendedName>
    <alternativeName>
        <fullName evidence="9">DNA topoisomerase 1</fullName>
    </alternativeName>
</protein>
<dbReference type="Gene3D" id="1.10.10.41">
    <property type="entry name" value="Yeast DNA topoisomerase - domain 1"/>
    <property type="match status" value="1"/>
</dbReference>
<comment type="similarity">
    <text evidence="3 8 9">Belongs to the type IB topoisomerase family.</text>
</comment>
<dbReference type="eggNOG" id="KOG0981">
    <property type="taxonomic scope" value="Eukaryota"/>
</dbReference>
<dbReference type="OrthoDB" id="47179at2759"/>
<dbReference type="GO" id="GO:0005730">
    <property type="term" value="C:nucleolus"/>
    <property type="evidence" value="ECO:0007669"/>
    <property type="project" value="TreeGrafter"/>
</dbReference>
<feature type="compositionally biased region" description="Basic and acidic residues" evidence="11">
    <location>
        <begin position="122"/>
        <end position="139"/>
    </location>
</feature>
<evidence type="ECO:0000259" key="12">
    <source>
        <dbReference type="SMART" id="SM00435"/>
    </source>
</evidence>
<feature type="region of interest" description="Disordered" evidence="11">
    <location>
        <begin position="319"/>
        <end position="338"/>
    </location>
</feature>
<dbReference type="OMA" id="HRWKEVK"/>
<sequence length="818" mass="94137">MLNSNAQAKAFKIAVPSHDSSDEDDVPLAQRNRIATPSKPAPMNHDSSDDEDDKPLSQKVECKKRVGETTADMSSDDDVPLSKRIASKATPSSAPKSVKKEIKRDSDDEFPLSQKQTALKKVKAEPMDVDVPSRKRPADTKATPVKREKKVKKDAEDPDFYKWWEEEQTAEIESDDSVKWTTLQHNGVMFPPEYVPHGIKMKYDGQPITLSPEAEEVASFFAALLETEHGQNPVFQKNFFEDWQEVLKKDPKNPKIKEFSKCDFRPIWNKFEQDKEKKKAMTKEEKLRAKEEKTKAEQPYLYALVDGRKEKVGNFRIEPPGLFRGRGSHPKTGRLKKRVQPEQVTLNLGIDAKIPEPPKGHKWASVVHDQTATWLATWKENVNGAIKYVFLAATSTWKGQSDMQKFEKARELKKHVARIRSDYTRDLKDKLSEVRQRATAMYLIDRLALRAGNEKGEDEADTVGCCSLRYEHITLEPDNVLHFDFLGKDSIRYQNSVQVEPQVYKNIRIFKKQVGEGQMIFDRLTTAGLNKHLNSYMKGLSAKVFRTYNASITFQQQVDELTKPDDSVADKLLSYNRANRLVAVLCNHQKSASKTHDQMISKIGDRIRALKYQRMKLRKQLYALDPKMKKKPEYADMESDLEDEWIVEHEKNLVEKEKEKIKSKFEKQNDKLIADKQPRMPQSELKEKLKAATELQDRLKKERKLAKIEPKASMTVEKLVASIQKIDERIAATKNQATDKEENKEIALGTSKLNYIDPRITVAWCRQHDVPQEKVFSKTLLEKFRWAQTIPDDWVSRAEVCLESVTNILVEILNSRIK</sequence>
<dbReference type="EMBL" id="KE124117">
    <property type="protein sequence ID" value="EPB82379.1"/>
    <property type="molecule type" value="Genomic_DNA"/>
</dbReference>
<dbReference type="SUPFAM" id="SSF56741">
    <property type="entry name" value="Eukaryotic DNA topoisomerase I, N-terminal DNA-binding fragment"/>
    <property type="match status" value="1"/>
</dbReference>
<dbReference type="AlphaFoldDB" id="S2IYR1"/>
<dbReference type="Pfam" id="PF01028">
    <property type="entry name" value="Topoisom_I"/>
    <property type="match status" value="1"/>
</dbReference>
<dbReference type="PROSITE" id="PS00176">
    <property type="entry name" value="TOPO_IB_1"/>
    <property type="match status" value="1"/>
</dbReference>
<dbReference type="InterPro" id="IPR013499">
    <property type="entry name" value="TopoI_euk"/>
</dbReference>
<comment type="subcellular location">
    <subcellularLocation>
        <location evidence="2">Nucleus</location>
    </subcellularLocation>
</comment>
<dbReference type="FunCoup" id="S2IYR1">
    <property type="interactions" value="363"/>
</dbReference>
<dbReference type="Pfam" id="PF14370">
    <property type="entry name" value="Topo_C_assoc"/>
    <property type="match status" value="1"/>
</dbReference>
<evidence type="ECO:0000256" key="2">
    <source>
        <dbReference type="ARBA" id="ARBA00004123"/>
    </source>
</evidence>
<dbReference type="GO" id="GO:0003677">
    <property type="term" value="F:DNA binding"/>
    <property type="evidence" value="ECO:0007669"/>
    <property type="project" value="UniProtKB-UniRule"/>
</dbReference>
<dbReference type="FunFam" id="3.90.15.10:FF:000003">
    <property type="entry name" value="DNA topoisomerase I"/>
    <property type="match status" value="1"/>
</dbReference>
<dbReference type="GO" id="GO:0005694">
    <property type="term" value="C:chromosome"/>
    <property type="evidence" value="ECO:0007669"/>
    <property type="project" value="InterPro"/>
</dbReference>
<feature type="domain" description="DNA topoisomerase I eukaryotic-type" evidence="12">
    <location>
        <begin position="322"/>
        <end position="769"/>
    </location>
</feature>
<evidence type="ECO:0000256" key="11">
    <source>
        <dbReference type="SAM" id="MobiDB-lite"/>
    </source>
</evidence>
<dbReference type="InParanoid" id="S2IYR1"/>
<feature type="compositionally biased region" description="Basic residues" evidence="11">
    <location>
        <begin position="326"/>
        <end position="338"/>
    </location>
</feature>
<dbReference type="GO" id="GO:0006265">
    <property type="term" value="P:DNA topological change"/>
    <property type="evidence" value="ECO:0007669"/>
    <property type="project" value="UniProtKB-UniRule"/>
</dbReference>
<dbReference type="InterPro" id="IPR013500">
    <property type="entry name" value="TopoI_cat_euk"/>
</dbReference>
<keyword evidence="4 8" id="KW-0799">Topoisomerase</keyword>
<dbReference type="Gene3D" id="3.90.15.10">
    <property type="entry name" value="Topoisomerase I, Chain A, domain 3"/>
    <property type="match status" value="1"/>
</dbReference>
<dbReference type="GO" id="GO:0003917">
    <property type="term" value="F:DNA topoisomerase type I (single strand cut, ATP-independent) activity"/>
    <property type="evidence" value="ECO:0007669"/>
    <property type="project" value="UniProtKB-UniRule"/>
</dbReference>
<dbReference type="GO" id="GO:0007059">
    <property type="term" value="P:chromosome segregation"/>
    <property type="evidence" value="ECO:0007669"/>
    <property type="project" value="TreeGrafter"/>
</dbReference>
<evidence type="ECO:0000256" key="3">
    <source>
        <dbReference type="ARBA" id="ARBA00006645"/>
    </source>
</evidence>
<dbReference type="InterPro" id="IPR051062">
    <property type="entry name" value="Topoisomerase_IB"/>
</dbReference>
<dbReference type="InterPro" id="IPR001631">
    <property type="entry name" value="TopoI"/>
</dbReference>
<keyword evidence="14" id="KW-1185">Reference proteome</keyword>
<dbReference type="InterPro" id="IPR013034">
    <property type="entry name" value="DNA_topo_DNA_db_N_dom1"/>
</dbReference>
<dbReference type="InterPro" id="IPR014711">
    <property type="entry name" value="TopoI_cat_a-hlx-sub_euk"/>
</dbReference>
<gene>
    <name evidence="13" type="ORF">HMPREF1544_10880</name>
</gene>
<evidence type="ECO:0000256" key="4">
    <source>
        <dbReference type="ARBA" id="ARBA00023029"/>
    </source>
</evidence>
<keyword evidence="7" id="KW-0539">Nucleus</keyword>
<comment type="catalytic activity">
    <reaction evidence="1 8 9">
        <text>ATP-independent breakage of single-stranded DNA, followed by passage and rejoining.</text>
        <dbReference type="EC" id="5.6.2.1"/>
    </reaction>
</comment>
<feature type="compositionally biased region" description="Basic and acidic residues" evidence="11">
    <location>
        <begin position="54"/>
        <end position="67"/>
    </location>
</feature>
<dbReference type="VEuPathDB" id="FungiDB:HMPREF1544_10880"/>
<dbReference type="PANTHER" id="PTHR10290:SF3">
    <property type="entry name" value="DNA TOPOISOMERASE 1"/>
    <property type="match status" value="1"/>
</dbReference>
<dbReference type="GO" id="GO:0006260">
    <property type="term" value="P:DNA replication"/>
    <property type="evidence" value="ECO:0007669"/>
    <property type="project" value="TreeGrafter"/>
</dbReference>
<dbReference type="InterPro" id="IPR036202">
    <property type="entry name" value="TopoI_DNA-bd_euk_N_sf"/>
</dbReference>
<evidence type="ECO:0000256" key="10">
    <source>
        <dbReference type="SAM" id="Coils"/>
    </source>
</evidence>
<reference evidence="14" key="1">
    <citation type="submission" date="2013-05" db="EMBL/GenBank/DDBJ databases">
        <title>The Genome sequence of Mucor circinelloides f. circinelloides 1006PhL.</title>
        <authorList>
            <consortium name="The Broad Institute Genomics Platform"/>
            <person name="Cuomo C."/>
            <person name="Earl A."/>
            <person name="Findley K."/>
            <person name="Lee S.C."/>
            <person name="Walker B."/>
            <person name="Young S."/>
            <person name="Zeng Q."/>
            <person name="Gargeya S."/>
            <person name="Fitzgerald M."/>
            <person name="Haas B."/>
            <person name="Abouelleil A."/>
            <person name="Allen A.W."/>
            <person name="Alvarado L."/>
            <person name="Arachchi H.M."/>
            <person name="Berlin A.M."/>
            <person name="Chapman S.B."/>
            <person name="Gainer-Dewar J."/>
            <person name="Goldberg J."/>
            <person name="Griggs A."/>
            <person name="Gujja S."/>
            <person name="Hansen M."/>
            <person name="Howarth C."/>
            <person name="Imamovic A."/>
            <person name="Ireland A."/>
            <person name="Larimer J."/>
            <person name="McCowan C."/>
            <person name="Murphy C."/>
            <person name="Pearson M."/>
            <person name="Poon T.W."/>
            <person name="Priest M."/>
            <person name="Roberts A."/>
            <person name="Saif S."/>
            <person name="Shea T."/>
            <person name="Sisk P."/>
            <person name="Sykes S."/>
            <person name="Wortman J."/>
            <person name="Nusbaum C."/>
            <person name="Birren B."/>
        </authorList>
    </citation>
    <scope>NUCLEOTIDE SEQUENCE [LARGE SCALE GENOMIC DNA]</scope>
    <source>
        <strain evidence="14">1006PhL</strain>
    </source>
</reference>
<dbReference type="InterPro" id="IPR008336">
    <property type="entry name" value="TopoI_DNA-bd_euk"/>
</dbReference>
<keyword evidence="6 8" id="KW-0413">Isomerase</keyword>
<organism evidence="13 14">
    <name type="scientific">Mucor circinelloides f. circinelloides (strain 1006PhL)</name>
    <name type="common">Mucormycosis agent</name>
    <name type="synonym">Calyptromyces circinelloides</name>
    <dbReference type="NCBI Taxonomy" id="1220926"/>
    <lineage>
        <taxon>Eukaryota</taxon>
        <taxon>Fungi</taxon>
        <taxon>Fungi incertae sedis</taxon>
        <taxon>Mucoromycota</taxon>
        <taxon>Mucoromycotina</taxon>
        <taxon>Mucoromycetes</taxon>
        <taxon>Mucorales</taxon>
        <taxon>Mucorineae</taxon>
        <taxon>Mucoraceae</taxon>
        <taxon>Mucor</taxon>
    </lineage>
</organism>
<evidence type="ECO:0000256" key="1">
    <source>
        <dbReference type="ARBA" id="ARBA00000213"/>
    </source>
</evidence>
<dbReference type="STRING" id="1220926.S2IYR1"/>
<evidence type="ECO:0000256" key="6">
    <source>
        <dbReference type="ARBA" id="ARBA00023235"/>
    </source>
</evidence>
<dbReference type="EC" id="5.6.2.1" evidence="9"/>
<evidence type="ECO:0000256" key="8">
    <source>
        <dbReference type="PROSITE-ProRule" id="PRU01382"/>
    </source>
</evidence>
<dbReference type="SUPFAM" id="SSF56349">
    <property type="entry name" value="DNA breaking-rejoining enzymes"/>
    <property type="match status" value="1"/>
</dbReference>